<gene>
    <name evidence="5" type="primary">LOC107762454</name>
</gene>
<dbReference type="AlphaFoldDB" id="A0A1S3X951"/>
<proteinExistence type="inferred from homology"/>
<feature type="repeat" description="PPR" evidence="3">
    <location>
        <begin position="414"/>
        <end position="448"/>
    </location>
</feature>
<dbReference type="RefSeq" id="XP_016436298.1">
    <property type="nucleotide sequence ID" value="XM_016580812.1"/>
</dbReference>
<evidence type="ECO:0000313" key="5">
    <source>
        <dbReference type="RefSeq" id="XP_016436298.1"/>
    </source>
</evidence>
<protein>
    <submittedName>
        <fullName evidence="5">Pentatricopeptide repeat-containing protein At1g69350, mitochondrial</fullName>
    </submittedName>
</protein>
<dbReference type="Gene3D" id="1.25.40.10">
    <property type="entry name" value="Tetratricopeptide repeat domain"/>
    <property type="match status" value="5"/>
</dbReference>
<dbReference type="FunFam" id="1.25.40.10:FF:000031">
    <property type="entry name" value="Pentatricopeptide repeat-containing protein mitochondrial"/>
    <property type="match status" value="1"/>
</dbReference>
<dbReference type="Pfam" id="PF20431">
    <property type="entry name" value="E_motif"/>
    <property type="match status" value="1"/>
</dbReference>
<dbReference type="PROSITE" id="PS51375">
    <property type="entry name" value="PPR"/>
    <property type="match status" value="4"/>
</dbReference>
<evidence type="ECO:0000259" key="4">
    <source>
        <dbReference type="PROSITE" id="PS50879"/>
    </source>
</evidence>
<dbReference type="FunFam" id="1.25.40.10:FF:000196">
    <property type="entry name" value="Pentatricopeptide repeat-containing protein At4g14850"/>
    <property type="match status" value="1"/>
</dbReference>
<feature type="repeat" description="PPR" evidence="3">
    <location>
        <begin position="236"/>
        <end position="270"/>
    </location>
</feature>
<evidence type="ECO:0000256" key="2">
    <source>
        <dbReference type="ARBA" id="ARBA00061659"/>
    </source>
</evidence>
<dbReference type="InterPro" id="IPR036397">
    <property type="entry name" value="RNaseH_sf"/>
</dbReference>
<dbReference type="InterPro" id="IPR011990">
    <property type="entry name" value="TPR-like_helical_dom_sf"/>
</dbReference>
<feature type="domain" description="RNase H type-1" evidence="4">
    <location>
        <begin position="35"/>
        <end position="162"/>
    </location>
</feature>
<dbReference type="NCBIfam" id="TIGR00756">
    <property type="entry name" value="PPR"/>
    <property type="match status" value="4"/>
</dbReference>
<reference evidence="5" key="1">
    <citation type="submission" date="2025-08" db="UniProtKB">
        <authorList>
            <consortium name="RefSeq"/>
        </authorList>
    </citation>
    <scope>IDENTIFICATION</scope>
</reference>
<dbReference type="PROSITE" id="PS50879">
    <property type="entry name" value="RNASE_H_1"/>
    <property type="match status" value="1"/>
</dbReference>
<dbReference type="OMA" id="CCKCEAN"/>
<dbReference type="InterPro" id="IPR046960">
    <property type="entry name" value="PPR_At4g14850-like_plant"/>
</dbReference>
<sequence length="849" mass="94225">MHQTIAKVVEYHHVTATSRHVIITTTLYLKWKPPDRGFHKLNTDGAACLNTGKGGYWGVFRNNRGDWVLGFMGGLTNTDSLRAELQALWMGRKIALDQGLSPIVIDTDSEVMLKMLKHGNLTHNPIISECRYVIEQLVNLVIGHSYREQNQVADLLAKEGAKKEVFTKTQFLAVPRFLRAISAIGDVGIGQKVHGRILKCGFESDPIVETALLSMYGELGWTVCARKMFDEMSVRDVISWSSIVSSYVRNGKVREGLEVFGNLVKEEVEIDSVTLLSAVEACGELGVWRLGKSVHGYILRKGIQGDGSLTNSLVAMYGKCGDMCSAESLFDNAVDKSTYTWTATISCYNQNGSYQDALALLGWLKEGKSIHGFILRNGLDCDDDLLGSALVDLYANCGKVSDCHKVFDTSQDTRIVSWNMLISGYVQEGLSENALTLFVDMLRKGILPDSYTLASVLSASGDIGFSEFGCQIHSHVIRTGFSTEEFVQNSMIDMYSKCGLVDCAFLIFKDTQERSVVTWNSVMCGLSRNGFSREAISLFDEIYSNSSKMDEVTFLAAIQACSTIGWLEKGKWLHHKLIIFGVRHDMYVDTALTDMYAKCGDLLMARRVFDNMSGRSIISWSAMIGGYGTHGQIDAAISLFHEMVNSGIKPNDIILTNILSACSHTGYLDEGKYFFNLMINLNIEPKPEHFACLVDLLSRAGDIDKAYEVITSMPFPADVSIWGALVNGCRIHKRMDIIKMIQQRLENMQTDDTGYYTLLSNIYAEGGEWNESRVVSCCKCEANASNAVAVNLLVVRDLPSMFSFFGFPPDVRYSLWDSINLDSHGEIPLRGVNRPLPSLSLNLCQKVNG</sequence>
<feature type="repeat" description="PPR" evidence="3">
    <location>
        <begin position="616"/>
        <end position="650"/>
    </location>
</feature>
<dbReference type="InterPro" id="IPR002156">
    <property type="entry name" value="RNaseH_domain"/>
</dbReference>
<dbReference type="SUPFAM" id="SSF53098">
    <property type="entry name" value="Ribonuclease H-like"/>
    <property type="match status" value="1"/>
</dbReference>
<dbReference type="Pfam" id="PF01535">
    <property type="entry name" value="PPR"/>
    <property type="match status" value="6"/>
</dbReference>
<dbReference type="PANTHER" id="PTHR47926:SF344">
    <property type="entry name" value="OS07G0636900 PROTEIN"/>
    <property type="match status" value="1"/>
</dbReference>
<dbReference type="InterPro" id="IPR002885">
    <property type="entry name" value="PPR_rpt"/>
</dbReference>
<dbReference type="GO" id="GO:1900865">
    <property type="term" value="P:chloroplast RNA modification"/>
    <property type="evidence" value="ECO:0000318"/>
    <property type="project" value="GO_Central"/>
</dbReference>
<dbReference type="CDD" id="cd06222">
    <property type="entry name" value="RNase_H_like"/>
    <property type="match status" value="1"/>
</dbReference>
<dbReference type="PaxDb" id="4097-A0A1S3X951"/>
<dbReference type="SMR" id="A0A1S3X951"/>
<dbReference type="GO" id="GO:0003723">
    <property type="term" value="F:RNA binding"/>
    <property type="evidence" value="ECO:0007669"/>
    <property type="project" value="InterPro"/>
</dbReference>
<organism evidence="5">
    <name type="scientific">Nicotiana tabacum</name>
    <name type="common">Common tobacco</name>
    <dbReference type="NCBI Taxonomy" id="4097"/>
    <lineage>
        <taxon>Eukaryota</taxon>
        <taxon>Viridiplantae</taxon>
        <taxon>Streptophyta</taxon>
        <taxon>Embryophyta</taxon>
        <taxon>Tracheophyta</taxon>
        <taxon>Spermatophyta</taxon>
        <taxon>Magnoliopsida</taxon>
        <taxon>eudicotyledons</taxon>
        <taxon>Gunneridae</taxon>
        <taxon>Pentapetalae</taxon>
        <taxon>asterids</taxon>
        <taxon>lamiids</taxon>
        <taxon>Solanales</taxon>
        <taxon>Solanaceae</taxon>
        <taxon>Nicotianoideae</taxon>
        <taxon>Nicotianeae</taxon>
        <taxon>Nicotiana</taxon>
    </lineage>
</organism>
<dbReference type="KEGG" id="nta:107762454"/>
<dbReference type="Gene3D" id="3.30.420.10">
    <property type="entry name" value="Ribonuclease H-like superfamily/Ribonuclease H"/>
    <property type="match status" value="1"/>
</dbReference>
<name>A0A1S3X951_TOBAC</name>
<dbReference type="FunFam" id="1.25.40.10:FF:000343">
    <property type="entry name" value="Pentatricopeptide repeat-containing protein At3g58590"/>
    <property type="match status" value="1"/>
</dbReference>
<feature type="repeat" description="PPR" evidence="3">
    <location>
        <begin position="515"/>
        <end position="549"/>
    </location>
</feature>
<dbReference type="InterPro" id="IPR012337">
    <property type="entry name" value="RNaseH-like_sf"/>
</dbReference>
<dbReference type="PANTHER" id="PTHR47926">
    <property type="entry name" value="PENTATRICOPEPTIDE REPEAT-CONTAINING PROTEIN"/>
    <property type="match status" value="1"/>
</dbReference>
<evidence type="ECO:0000256" key="1">
    <source>
        <dbReference type="ARBA" id="ARBA00022737"/>
    </source>
</evidence>
<evidence type="ECO:0000256" key="3">
    <source>
        <dbReference type="PROSITE-ProRule" id="PRU00708"/>
    </source>
</evidence>
<dbReference type="GO" id="GO:0004523">
    <property type="term" value="F:RNA-DNA hybrid ribonuclease activity"/>
    <property type="evidence" value="ECO:0007669"/>
    <property type="project" value="InterPro"/>
</dbReference>
<dbReference type="FunFam" id="1.25.40.10:FF:000212">
    <property type="entry name" value="Pentatricopeptide repeat-containing protein At2g03380, mitochondrial"/>
    <property type="match status" value="1"/>
</dbReference>
<dbReference type="GO" id="GO:0009507">
    <property type="term" value="C:chloroplast"/>
    <property type="evidence" value="ECO:0000318"/>
    <property type="project" value="GO_Central"/>
</dbReference>
<dbReference type="InterPro" id="IPR044730">
    <property type="entry name" value="RNase_H-like_dom_plant"/>
</dbReference>
<keyword evidence="1" id="KW-0677">Repeat</keyword>
<dbReference type="OrthoDB" id="185373at2759"/>
<comment type="similarity">
    <text evidence="2">Belongs to the PPR family. PCMP-E subfamily.</text>
</comment>
<dbReference type="Pfam" id="PF13041">
    <property type="entry name" value="PPR_2"/>
    <property type="match status" value="3"/>
</dbReference>
<dbReference type="InterPro" id="IPR046848">
    <property type="entry name" value="E_motif"/>
</dbReference>
<accession>A0A1S3X951</accession>
<dbReference type="Pfam" id="PF13456">
    <property type="entry name" value="RVT_3"/>
    <property type="match status" value="1"/>
</dbReference>